<protein>
    <submittedName>
        <fullName evidence="1">Uncharacterized protein</fullName>
    </submittedName>
</protein>
<comment type="caution">
    <text evidence="1">The sequence shown here is derived from an EMBL/GenBank/DDBJ whole genome shotgun (WGS) entry which is preliminary data.</text>
</comment>
<evidence type="ECO:0000313" key="1">
    <source>
        <dbReference type="EMBL" id="KAH7686777.1"/>
    </source>
</evidence>
<name>A0ACB7WFP1_DIOAL</name>
<evidence type="ECO:0000313" key="2">
    <source>
        <dbReference type="Proteomes" id="UP000827976"/>
    </source>
</evidence>
<sequence>MLEMSVTFMHGPPSLITRHFTFLASQNVNQTENPKPVRAPSGYLQNERVYKTKQEPFRSMPPNQKASHSRARILFWPPWLLELLPTPTLPLFSTTGLVSRSLSSACIFPLVLMVSSFINTRIRS</sequence>
<dbReference type="EMBL" id="CM037014">
    <property type="protein sequence ID" value="KAH7686777.1"/>
    <property type="molecule type" value="Genomic_DNA"/>
</dbReference>
<reference evidence="2" key="1">
    <citation type="journal article" date="2022" name="Nat. Commun.">
        <title>Chromosome evolution and the genetic basis of agronomically important traits in greater yam.</title>
        <authorList>
            <person name="Bredeson J.V."/>
            <person name="Lyons J.B."/>
            <person name="Oniyinde I.O."/>
            <person name="Okereke N.R."/>
            <person name="Kolade O."/>
            <person name="Nnabue I."/>
            <person name="Nwadili C.O."/>
            <person name="Hribova E."/>
            <person name="Parker M."/>
            <person name="Nwogha J."/>
            <person name="Shu S."/>
            <person name="Carlson J."/>
            <person name="Kariba R."/>
            <person name="Muthemba S."/>
            <person name="Knop K."/>
            <person name="Barton G.J."/>
            <person name="Sherwood A.V."/>
            <person name="Lopez-Montes A."/>
            <person name="Asiedu R."/>
            <person name="Jamnadass R."/>
            <person name="Muchugi A."/>
            <person name="Goodstein D."/>
            <person name="Egesi C.N."/>
            <person name="Featherston J."/>
            <person name="Asfaw A."/>
            <person name="Simpson G.G."/>
            <person name="Dolezel J."/>
            <person name="Hendre P.S."/>
            <person name="Van Deynze A."/>
            <person name="Kumar P.L."/>
            <person name="Obidiegwu J.E."/>
            <person name="Bhattacharjee R."/>
            <person name="Rokhsar D.S."/>
        </authorList>
    </citation>
    <scope>NUCLEOTIDE SEQUENCE [LARGE SCALE GENOMIC DNA]</scope>
    <source>
        <strain evidence="2">cv. TDa95/00328</strain>
    </source>
</reference>
<organism evidence="1 2">
    <name type="scientific">Dioscorea alata</name>
    <name type="common">Purple yam</name>
    <dbReference type="NCBI Taxonomy" id="55571"/>
    <lineage>
        <taxon>Eukaryota</taxon>
        <taxon>Viridiplantae</taxon>
        <taxon>Streptophyta</taxon>
        <taxon>Embryophyta</taxon>
        <taxon>Tracheophyta</taxon>
        <taxon>Spermatophyta</taxon>
        <taxon>Magnoliopsida</taxon>
        <taxon>Liliopsida</taxon>
        <taxon>Dioscoreales</taxon>
        <taxon>Dioscoreaceae</taxon>
        <taxon>Dioscorea</taxon>
    </lineage>
</organism>
<proteinExistence type="predicted"/>
<gene>
    <name evidence="1" type="ORF">IHE45_04G126600</name>
</gene>
<dbReference type="Proteomes" id="UP000827976">
    <property type="component" value="Chromosome 4"/>
</dbReference>
<accession>A0ACB7WFP1</accession>
<keyword evidence="2" id="KW-1185">Reference proteome</keyword>